<dbReference type="Proteomes" id="UP000054477">
    <property type="component" value="Unassembled WGS sequence"/>
</dbReference>
<sequence length="67" mass="7400">MSMNCCATLRFMVSSNFFNFGTSIKPFESSEKNFHVNAARRIPVTVGVSCGDECTMRLVSEGRCLSP</sequence>
<reference evidence="1 2" key="1">
    <citation type="submission" date="2014-04" db="EMBL/GenBank/DDBJ databases">
        <authorList>
            <consortium name="DOE Joint Genome Institute"/>
            <person name="Kuo A."/>
            <person name="Kohler A."/>
            <person name="Nagy L.G."/>
            <person name="Floudas D."/>
            <person name="Copeland A."/>
            <person name="Barry K.W."/>
            <person name="Cichocki N."/>
            <person name="Veneault-Fourrey C."/>
            <person name="LaButti K."/>
            <person name="Lindquist E.A."/>
            <person name="Lipzen A."/>
            <person name="Lundell T."/>
            <person name="Morin E."/>
            <person name="Murat C."/>
            <person name="Sun H."/>
            <person name="Tunlid A."/>
            <person name="Henrissat B."/>
            <person name="Grigoriev I.V."/>
            <person name="Hibbett D.S."/>
            <person name="Martin F."/>
            <person name="Nordberg H.P."/>
            <person name="Cantor M.N."/>
            <person name="Hua S.X."/>
        </authorList>
    </citation>
    <scope>NUCLEOTIDE SEQUENCE [LARGE SCALE GENOMIC DNA]</scope>
    <source>
        <strain evidence="1 2">LaAM-08-1</strain>
    </source>
</reference>
<name>A0A0C9WKB0_9AGAR</name>
<dbReference type="HOGENOM" id="CLU_2812767_0_0_1"/>
<dbReference type="AlphaFoldDB" id="A0A0C9WKB0"/>
<protein>
    <submittedName>
        <fullName evidence="1">Unplaced genomic scaffold K443scaffold_197, whole genome shotgun sequence</fullName>
    </submittedName>
</protein>
<organism evidence="1 2">
    <name type="scientific">Laccaria amethystina LaAM-08-1</name>
    <dbReference type="NCBI Taxonomy" id="1095629"/>
    <lineage>
        <taxon>Eukaryota</taxon>
        <taxon>Fungi</taxon>
        <taxon>Dikarya</taxon>
        <taxon>Basidiomycota</taxon>
        <taxon>Agaricomycotina</taxon>
        <taxon>Agaricomycetes</taxon>
        <taxon>Agaricomycetidae</taxon>
        <taxon>Agaricales</taxon>
        <taxon>Agaricineae</taxon>
        <taxon>Hydnangiaceae</taxon>
        <taxon>Laccaria</taxon>
    </lineage>
</organism>
<reference evidence="2" key="2">
    <citation type="submission" date="2015-01" db="EMBL/GenBank/DDBJ databases">
        <title>Evolutionary Origins and Diversification of the Mycorrhizal Mutualists.</title>
        <authorList>
            <consortium name="DOE Joint Genome Institute"/>
            <consortium name="Mycorrhizal Genomics Consortium"/>
            <person name="Kohler A."/>
            <person name="Kuo A."/>
            <person name="Nagy L.G."/>
            <person name="Floudas D."/>
            <person name="Copeland A."/>
            <person name="Barry K.W."/>
            <person name="Cichocki N."/>
            <person name="Veneault-Fourrey C."/>
            <person name="LaButti K."/>
            <person name="Lindquist E.A."/>
            <person name="Lipzen A."/>
            <person name="Lundell T."/>
            <person name="Morin E."/>
            <person name="Murat C."/>
            <person name="Riley R."/>
            <person name="Ohm R."/>
            <person name="Sun H."/>
            <person name="Tunlid A."/>
            <person name="Henrissat B."/>
            <person name="Grigoriev I.V."/>
            <person name="Hibbett D.S."/>
            <person name="Martin F."/>
        </authorList>
    </citation>
    <scope>NUCLEOTIDE SEQUENCE [LARGE SCALE GENOMIC DNA]</scope>
    <source>
        <strain evidence="2">LaAM-08-1</strain>
    </source>
</reference>
<dbReference type="EMBL" id="KN838732">
    <property type="protein sequence ID" value="KIJ96129.1"/>
    <property type="molecule type" value="Genomic_DNA"/>
</dbReference>
<evidence type="ECO:0000313" key="1">
    <source>
        <dbReference type="EMBL" id="KIJ96129.1"/>
    </source>
</evidence>
<proteinExistence type="predicted"/>
<evidence type="ECO:0000313" key="2">
    <source>
        <dbReference type="Proteomes" id="UP000054477"/>
    </source>
</evidence>
<keyword evidence="2" id="KW-1185">Reference proteome</keyword>
<gene>
    <name evidence="1" type="ORF">K443DRAFT_682522</name>
</gene>
<accession>A0A0C9WKB0</accession>